<name>A0ABR9AQD2_9BACT</name>
<evidence type="ECO:0000313" key="2">
    <source>
        <dbReference type="Proteomes" id="UP000647133"/>
    </source>
</evidence>
<dbReference type="Proteomes" id="UP000647133">
    <property type="component" value="Unassembled WGS sequence"/>
</dbReference>
<proteinExistence type="predicted"/>
<keyword evidence="2" id="KW-1185">Reference proteome</keyword>
<accession>A0ABR9AQD2</accession>
<gene>
    <name evidence="1" type="ORF">IFO69_19780</name>
</gene>
<sequence length="58" mass="6645">MKLHMAFMNDQFKNLIIRFDASNHTSIAQVVGSLSNCQIDLKTKAVDTLIKRVFSTRF</sequence>
<protein>
    <submittedName>
        <fullName evidence="1">Uncharacterized protein</fullName>
    </submittedName>
</protein>
<reference evidence="1 2" key="1">
    <citation type="submission" date="2020-09" db="EMBL/GenBank/DDBJ databases">
        <title>Echinicola sp. CAU 1574 isolated from sand of Sido Beach.</title>
        <authorList>
            <person name="Kim W."/>
        </authorList>
    </citation>
    <scope>NUCLEOTIDE SEQUENCE [LARGE SCALE GENOMIC DNA]</scope>
    <source>
        <strain evidence="1 2">CAU 1574</strain>
    </source>
</reference>
<evidence type="ECO:0000313" key="1">
    <source>
        <dbReference type="EMBL" id="MBD8491003.1"/>
    </source>
</evidence>
<dbReference type="RefSeq" id="WP_192011883.1">
    <property type="nucleotide sequence ID" value="NZ_JACYTQ010000010.1"/>
</dbReference>
<comment type="caution">
    <text evidence="1">The sequence shown here is derived from an EMBL/GenBank/DDBJ whole genome shotgun (WGS) entry which is preliminary data.</text>
</comment>
<organism evidence="1 2">
    <name type="scientific">Echinicola arenosa</name>
    <dbReference type="NCBI Taxonomy" id="2774144"/>
    <lineage>
        <taxon>Bacteria</taxon>
        <taxon>Pseudomonadati</taxon>
        <taxon>Bacteroidota</taxon>
        <taxon>Cytophagia</taxon>
        <taxon>Cytophagales</taxon>
        <taxon>Cyclobacteriaceae</taxon>
        <taxon>Echinicola</taxon>
    </lineage>
</organism>
<dbReference type="EMBL" id="JACYTQ010000010">
    <property type="protein sequence ID" value="MBD8491003.1"/>
    <property type="molecule type" value="Genomic_DNA"/>
</dbReference>